<feature type="domain" description="GH3 middle" evidence="1">
    <location>
        <begin position="338"/>
        <end position="404"/>
    </location>
</feature>
<name>A0ABZ1JAQ7_9ACTN</name>
<evidence type="ECO:0000259" key="1">
    <source>
        <dbReference type="Pfam" id="PF23571"/>
    </source>
</evidence>
<dbReference type="InterPro" id="IPR055377">
    <property type="entry name" value="GH3_M"/>
</dbReference>
<feature type="domain" description="GH3 C-terminal" evidence="2">
    <location>
        <begin position="420"/>
        <end position="534"/>
    </location>
</feature>
<accession>A0ABZ1JAQ7</accession>
<dbReference type="InterPro" id="IPR004993">
    <property type="entry name" value="GH3"/>
</dbReference>
<dbReference type="PANTHER" id="PTHR31901:SF9">
    <property type="entry name" value="GH3 DOMAIN-CONTAINING PROTEIN"/>
    <property type="match status" value="1"/>
</dbReference>
<evidence type="ECO:0000259" key="2">
    <source>
        <dbReference type="Pfam" id="PF23572"/>
    </source>
</evidence>
<organism evidence="3 4">
    <name type="scientific">Streptomyces tauricus</name>
    <dbReference type="NCBI Taxonomy" id="68274"/>
    <lineage>
        <taxon>Bacteria</taxon>
        <taxon>Bacillati</taxon>
        <taxon>Actinomycetota</taxon>
        <taxon>Actinomycetes</taxon>
        <taxon>Kitasatosporales</taxon>
        <taxon>Streptomycetaceae</taxon>
        <taxon>Streptomyces</taxon>
        <taxon>Streptomyces aurantiacus group</taxon>
    </lineage>
</organism>
<evidence type="ECO:0000313" key="4">
    <source>
        <dbReference type="Proteomes" id="UP001432166"/>
    </source>
</evidence>
<dbReference type="Pfam" id="PF23572">
    <property type="entry name" value="GH3_C"/>
    <property type="match status" value="1"/>
</dbReference>
<dbReference type="Proteomes" id="UP001432166">
    <property type="component" value="Chromosome"/>
</dbReference>
<dbReference type="PANTHER" id="PTHR31901">
    <property type="entry name" value="GH3 DOMAIN-CONTAINING PROTEIN"/>
    <property type="match status" value="1"/>
</dbReference>
<dbReference type="Pfam" id="PF03321">
    <property type="entry name" value="GH3"/>
    <property type="match status" value="1"/>
</dbReference>
<reference evidence="3" key="1">
    <citation type="submission" date="2022-10" db="EMBL/GenBank/DDBJ databases">
        <title>The complete genomes of actinobacterial strains from the NBC collection.</title>
        <authorList>
            <person name="Joergensen T.S."/>
            <person name="Alvarez Arevalo M."/>
            <person name="Sterndorff E.B."/>
            <person name="Faurdal D."/>
            <person name="Vuksanovic O."/>
            <person name="Mourched A.-S."/>
            <person name="Charusanti P."/>
            <person name="Shaw S."/>
            <person name="Blin K."/>
            <person name="Weber T."/>
        </authorList>
    </citation>
    <scope>NUCLEOTIDE SEQUENCE</scope>
    <source>
        <strain evidence="3">NBC_00189</strain>
    </source>
</reference>
<evidence type="ECO:0000313" key="3">
    <source>
        <dbReference type="EMBL" id="WTP48696.1"/>
    </source>
</evidence>
<protein>
    <submittedName>
        <fullName evidence="3">GH3 auxin-responsive promoter family protein</fullName>
    </submittedName>
</protein>
<dbReference type="InterPro" id="IPR055378">
    <property type="entry name" value="GH3_C"/>
</dbReference>
<gene>
    <name evidence="3" type="ORF">OG288_10570</name>
</gene>
<proteinExistence type="predicted"/>
<dbReference type="Pfam" id="PF23571">
    <property type="entry name" value="GH3_M"/>
    <property type="match status" value="1"/>
</dbReference>
<keyword evidence="4" id="KW-1185">Reference proteome</keyword>
<dbReference type="RefSeq" id="WP_328937279.1">
    <property type="nucleotide sequence ID" value="NZ_CP108133.1"/>
</dbReference>
<sequence length="565" mass="61664">MQAERVLSEHRRFMESLDRPEEVQSRLLTAILEHNAHTAFGREHGLPAVRTVDELRRAVPIRTHEALMPWVERAMDGEPGVLTADEPVVYFSSSGSTGREKHIPVTRTHMRRTFLPFYYAGFAPLLQAVPEALAAPHGVLNLWQDPTAPIARARNGQPHIGASQVDYRKFGEASAVGPGNSAPWSRIPEELAAASPWERSYYKLRLAAEQDIRVLIGINPAMVAGLPYQLREQWPQLVEDIRAGTLGGHPHTTPNPARADEIERYAKAFGTLHPYHLWPRLTAIVVWNSGLASLYLPRVRETYGPGVQLFSAPIASCEGPAGVPVDRHASGAPLFLPGCLYEFVPADGPVTADSETLLATELEENRDYHLVFSHFGGMYRCAVTDVVRVVGHVGRTPRIEYAGRDTVRSAAGENLTEAAALRALRAACADTGAEIRNATYRLDADADGQGNGGRYQLAVAIAGAPAPTQAPVHAQASDLAAALATALDARLSDQSPGYRAGRRSGLISPVDVIPVHPDAFLREWERTVRAGQRPPRVKDRIFLPGAEAWRRLTAAEHHVPAGHRA</sequence>
<dbReference type="EMBL" id="CP108133">
    <property type="protein sequence ID" value="WTP48696.1"/>
    <property type="molecule type" value="Genomic_DNA"/>
</dbReference>